<evidence type="ECO:0000313" key="2">
    <source>
        <dbReference type="EMBL" id="CDE29757.1"/>
    </source>
</evidence>
<sequence length="186" mass="21419">MAALGGTISTTDISHLSEYKRLLRAKERGDLIKLRHGIYAVPDTLLNTMIDVERIVPNGIVCLYNAWAYHQLSTTVPPAFCIAIANKRKVVIPDTLPIELYYWKKENLEFGIMNAEISGYHVRVTDMERSVCDAVKYRNKLGLDVCTEVIRSYLRKPNRNLTRLQDYAKRLRVFNTLKNYLEIAIE</sequence>
<evidence type="ECO:0000259" key="1">
    <source>
        <dbReference type="Pfam" id="PF13338"/>
    </source>
</evidence>
<dbReference type="InterPro" id="IPR025159">
    <property type="entry name" value="AbiEi_N"/>
</dbReference>
<proteinExistence type="predicted"/>
<dbReference type="EMBL" id="CBIT010000002">
    <property type="protein sequence ID" value="CDE29757.1"/>
    <property type="molecule type" value="Genomic_DNA"/>
</dbReference>
<comment type="caution">
    <text evidence="2">The sequence shown here is derived from an EMBL/GenBank/DDBJ whole genome shotgun (WGS) entry which is preliminary data.</text>
</comment>
<dbReference type="AlphaFoldDB" id="R7GV30"/>
<evidence type="ECO:0000313" key="3">
    <source>
        <dbReference type="Proteomes" id="UP000018072"/>
    </source>
</evidence>
<reference evidence="2" key="1">
    <citation type="submission" date="2012-11" db="EMBL/GenBank/DDBJ databases">
        <title>Dependencies among metagenomic species, viruses, plasmids and units of genetic variation.</title>
        <authorList>
            <person name="Nielsen H.B."/>
            <person name="Almeida M."/>
            <person name="Juncker A.S."/>
            <person name="Rasmussen S."/>
            <person name="Li J."/>
            <person name="Sunagawa S."/>
            <person name="Plichta D."/>
            <person name="Gautier L."/>
            <person name="Le Chatelier E."/>
            <person name="Peletier E."/>
            <person name="Bonde I."/>
            <person name="Nielsen T."/>
            <person name="Manichanh C."/>
            <person name="Arumugam M."/>
            <person name="Batto J."/>
            <person name="Santos M.B.Q.D."/>
            <person name="Blom N."/>
            <person name="Borruel N."/>
            <person name="Burgdorf K.S."/>
            <person name="Boumezbeur F."/>
            <person name="Casellas F."/>
            <person name="Dore J."/>
            <person name="Guarner F."/>
            <person name="Hansen T."/>
            <person name="Hildebrand F."/>
            <person name="Kaas R.S."/>
            <person name="Kennedy S."/>
            <person name="Kristiansen K."/>
            <person name="Kultima J.R."/>
            <person name="Leonard P."/>
            <person name="Levenez F."/>
            <person name="Lund O."/>
            <person name="Moumen B."/>
            <person name="Le Paslier D."/>
            <person name="Pons N."/>
            <person name="Pedersen O."/>
            <person name="Prifti E."/>
            <person name="Qin J."/>
            <person name="Raes J."/>
            <person name="Tap J."/>
            <person name="Tims S."/>
            <person name="Ussery D.W."/>
            <person name="Yamada T."/>
            <person name="MetaHit consortium"/>
            <person name="Renault P."/>
            <person name="Sicheritz-Ponten T."/>
            <person name="Bork P."/>
            <person name="Wang J."/>
            <person name="Brunak S."/>
            <person name="Ehrlich S.D."/>
        </authorList>
    </citation>
    <scope>NUCLEOTIDE SEQUENCE [LARGE SCALE GENOMIC DNA]</scope>
</reference>
<name>R7GV30_9BACT</name>
<protein>
    <recommendedName>
        <fullName evidence="1">AbiEi antitoxin N-terminal domain-containing protein</fullName>
    </recommendedName>
</protein>
<gene>
    <name evidence="2" type="ORF">BN741_00056</name>
</gene>
<dbReference type="Pfam" id="PF13338">
    <property type="entry name" value="AbiEi_4"/>
    <property type="match status" value="1"/>
</dbReference>
<accession>R7GV30</accession>
<dbReference type="STRING" id="1263103.BN741_00056"/>
<dbReference type="Proteomes" id="UP000018072">
    <property type="component" value="Unassembled WGS sequence"/>
</dbReference>
<feature type="domain" description="AbiEi antitoxin N-terminal" evidence="1">
    <location>
        <begin position="5"/>
        <end position="42"/>
    </location>
</feature>
<organism evidence="2 3">
    <name type="scientific">Leyella stercorea CAG:629</name>
    <dbReference type="NCBI Taxonomy" id="1263103"/>
    <lineage>
        <taxon>Bacteria</taxon>
        <taxon>Pseudomonadati</taxon>
        <taxon>Bacteroidota</taxon>
        <taxon>Bacteroidia</taxon>
        <taxon>Bacteroidales</taxon>
        <taxon>Prevotellaceae</taxon>
        <taxon>Leyella</taxon>
    </lineage>
</organism>